<evidence type="ECO:0000256" key="6">
    <source>
        <dbReference type="ARBA" id="ARBA00022837"/>
    </source>
</evidence>
<keyword evidence="4" id="KW-0479">Metal-binding</keyword>
<accession>A0ABY7E653</accession>
<proteinExistence type="inferred from homology"/>
<evidence type="ECO:0000256" key="1">
    <source>
        <dbReference type="ARBA" id="ARBA00002219"/>
    </source>
</evidence>
<evidence type="ECO:0000313" key="10">
    <source>
        <dbReference type="EMBL" id="WAR05510.1"/>
    </source>
</evidence>
<evidence type="ECO:0000256" key="8">
    <source>
        <dbReference type="SAM" id="Phobius"/>
    </source>
</evidence>
<reference evidence="10" key="1">
    <citation type="submission" date="2022-11" db="EMBL/GenBank/DDBJ databases">
        <title>Centuries of genome instability and evolution in soft-shell clam transmissible cancer (bioRxiv).</title>
        <authorList>
            <person name="Hart S.F.M."/>
            <person name="Yonemitsu M.A."/>
            <person name="Giersch R.M."/>
            <person name="Beal B.F."/>
            <person name="Arriagada G."/>
            <person name="Davis B.W."/>
            <person name="Ostrander E.A."/>
            <person name="Goff S.P."/>
            <person name="Metzger M.J."/>
        </authorList>
    </citation>
    <scope>NUCLEOTIDE SEQUENCE</scope>
    <source>
        <strain evidence="10">MELC-2E11</strain>
        <tissue evidence="10">Siphon/mantle</tissue>
    </source>
</reference>
<evidence type="ECO:0000256" key="5">
    <source>
        <dbReference type="ARBA" id="ARBA00022734"/>
    </source>
</evidence>
<dbReference type="InterPro" id="IPR007110">
    <property type="entry name" value="Ig-like_dom"/>
</dbReference>
<dbReference type="SUPFAM" id="SSF49785">
    <property type="entry name" value="Galactose-binding domain-like"/>
    <property type="match status" value="2"/>
</dbReference>
<dbReference type="InterPro" id="IPR051941">
    <property type="entry name" value="BG_Antigen-Binding_Lectin"/>
</dbReference>
<dbReference type="EMBL" id="CP111016">
    <property type="protein sequence ID" value="WAR05510.1"/>
    <property type="molecule type" value="Genomic_DNA"/>
</dbReference>
<organism evidence="10 11">
    <name type="scientific">Mya arenaria</name>
    <name type="common">Soft-shell clam</name>
    <dbReference type="NCBI Taxonomy" id="6604"/>
    <lineage>
        <taxon>Eukaryota</taxon>
        <taxon>Metazoa</taxon>
        <taxon>Spiralia</taxon>
        <taxon>Lophotrochozoa</taxon>
        <taxon>Mollusca</taxon>
        <taxon>Bivalvia</taxon>
        <taxon>Autobranchia</taxon>
        <taxon>Heteroconchia</taxon>
        <taxon>Euheterodonta</taxon>
        <taxon>Imparidentia</taxon>
        <taxon>Neoheterodontei</taxon>
        <taxon>Myida</taxon>
        <taxon>Myoidea</taxon>
        <taxon>Myidae</taxon>
        <taxon>Mya</taxon>
    </lineage>
</organism>
<comment type="function">
    <text evidence="1">Acts as a defensive agent. Recognizes blood group fucosylated oligosaccharides including A, B, H and Lewis B-type antigens. Does not recognize Lewis A antigen and has low affinity for monovalent haptens.</text>
</comment>
<dbReference type="InterPro" id="IPR008979">
    <property type="entry name" value="Galactose-bd-like_sf"/>
</dbReference>
<name>A0ABY7E653_MYAAR</name>
<evidence type="ECO:0000256" key="2">
    <source>
        <dbReference type="ARBA" id="ARBA00010147"/>
    </source>
</evidence>
<dbReference type="Pfam" id="PF22633">
    <property type="entry name" value="F5_F8_type_C_2"/>
    <property type="match status" value="2"/>
</dbReference>
<dbReference type="PANTHER" id="PTHR45713:SF6">
    <property type="entry name" value="F5_8 TYPE C DOMAIN-CONTAINING PROTEIN"/>
    <property type="match status" value="1"/>
</dbReference>
<comment type="similarity">
    <text evidence="2">Belongs to the fucolectin family.</text>
</comment>
<protein>
    <submittedName>
        <fullName evidence="10">FUCL6-like protein</fullName>
    </submittedName>
</protein>
<evidence type="ECO:0000256" key="7">
    <source>
        <dbReference type="ARBA" id="ARBA00023157"/>
    </source>
</evidence>
<evidence type="ECO:0000256" key="4">
    <source>
        <dbReference type="ARBA" id="ARBA00022723"/>
    </source>
</evidence>
<dbReference type="PROSITE" id="PS50835">
    <property type="entry name" value="IG_LIKE"/>
    <property type="match status" value="1"/>
</dbReference>
<dbReference type="Proteomes" id="UP001164746">
    <property type="component" value="Chromosome 5"/>
</dbReference>
<evidence type="ECO:0000256" key="3">
    <source>
        <dbReference type="ARBA" id="ARBA00011233"/>
    </source>
</evidence>
<dbReference type="PANTHER" id="PTHR45713">
    <property type="entry name" value="FTP DOMAIN-CONTAINING PROTEIN"/>
    <property type="match status" value="1"/>
</dbReference>
<comment type="subunit">
    <text evidence="3">Homotrimer.</text>
</comment>
<keyword evidence="11" id="KW-1185">Reference proteome</keyword>
<keyword evidence="5" id="KW-0430">Lectin</keyword>
<sequence length="724" mass="81178">MCFVEAGTYNVALGKTASQSSNYRKSRDLAPTAVDGDVGNNDMASGSCFHTKTEYQPWWRVGLHQDFYITSVIVYNRLDHNLAKRARNIKLTIGKSLDSMSQAGYLYGGFTTTHTFTVDPSLVGRFVQLQLKGITECFHLCEIEVMAYPSGTRNVALDKTASQSSNFNDSKWFAPTAVDGNIGNNDMVSGTCFHTKIEYHPWWRVDLHQDYYITSVVIHNRLDYNTKRAMDIKLTIGKSLDSMSQEGYLDGGMTTTHMFTVDPPLVGRFVQLQLIWSTEYFHLCEVEVMAYPSDNIAQIEFQRISDNQQYTPQSVTGILVDHLSNDTFRIMCTLNNRTNMKTFGFLIMWQGAYSLIGEMHNVEPSITEIYKKPGSYSNGSSWTDVGRFDNVISNSRHSTLGVSRPLSSMTCSDAGVYSCDVGYINSSSIMVFHTGTIRKELKLQVIPSKITKRIFNASNDEGGIISELTNSTPIVHVGQKLRLQCTANTGTFNTSVQIVWMKRSLQNGSNLAPFSSDKHIIGEPKAIGMCEFEKTDSIIYDVTKEDAERTPENSLHFQCYVHIMSIDWKTPEQQRRNFSFVVHSNDGNNDFQNDTNEINAYEFPVNRTVISGIIGGVCSLVILGAAGILLKRKITMGGCQKADEKSAETSRNPDAPVDTVPSARDSEIYTEIGETSDRQGNCRRTVESSFTVQTNDLLHYMEFGARVSEPYTELDNPIYENIHK</sequence>
<dbReference type="Gene3D" id="2.60.120.260">
    <property type="entry name" value="Galactose-binding domain-like"/>
    <property type="match status" value="2"/>
</dbReference>
<dbReference type="SMART" id="SM00607">
    <property type="entry name" value="FTP"/>
    <property type="match status" value="2"/>
</dbReference>
<feature type="domain" description="Ig-like" evidence="9">
    <location>
        <begin position="447"/>
        <end position="579"/>
    </location>
</feature>
<dbReference type="InterPro" id="IPR006585">
    <property type="entry name" value="FTP1"/>
</dbReference>
<gene>
    <name evidence="10" type="ORF">MAR_020879</name>
</gene>
<feature type="transmembrane region" description="Helical" evidence="8">
    <location>
        <begin position="609"/>
        <end position="630"/>
    </location>
</feature>
<evidence type="ECO:0000313" key="11">
    <source>
        <dbReference type="Proteomes" id="UP001164746"/>
    </source>
</evidence>
<keyword evidence="8" id="KW-0472">Membrane</keyword>
<keyword evidence="8" id="KW-1133">Transmembrane helix</keyword>
<keyword evidence="6" id="KW-0106">Calcium</keyword>
<keyword evidence="8" id="KW-0812">Transmembrane</keyword>
<keyword evidence="7" id="KW-1015">Disulfide bond</keyword>
<evidence type="ECO:0000259" key="9">
    <source>
        <dbReference type="PROSITE" id="PS50835"/>
    </source>
</evidence>